<dbReference type="InterPro" id="IPR011020">
    <property type="entry name" value="HTTM-like"/>
</dbReference>
<evidence type="ECO:0000259" key="6">
    <source>
        <dbReference type="SMART" id="SM00752"/>
    </source>
</evidence>
<dbReference type="RefSeq" id="WP_343780578.1">
    <property type="nucleotide sequence ID" value="NZ_BAAADQ010000016.1"/>
</dbReference>
<evidence type="ECO:0000313" key="9">
    <source>
        <dbReference type="Proteomes" id="UP001501425"/>
    </source>
</evidence>
<comment type="subcellular location">
    <subcellularLocation>
        <location evidence="1">Endomembrane system</location>
        <topology evidence="1">Multi-pass membrane protein</topology>
    </subcellularLocation>
</comment>
<dbReference type="EMBL" id="BAAADQ010000016">
    <property type="protein sequence ID" value="GAA0553779.1"/>
    <property type="molecule type" value="Genomic_DNA"/>
</dbReference>
<protein>
    <submittedName>
        <fullName evidence="7">HTTM domain-containing protein</fullName>
    </submittedName>
</protein>
<evidence type="ECO:0000313" key="8">
    <source>
        <dbReference type="EMBL" id="MEZ3167698.1"/>
    </source>
</evidence>
<keyword evidence="4 5" id="KW-0472">Membrane</keyword>
<evidence type="ECO:0000256" key="5">
    <source>
        <dbReference type="SAM" id="Phobius"/>
    </source>
</evidence>
<dbReference type="Pfam" id="PF05090">
    <property type="entry name" value="HTTM"/>
    <property type="match status" value="1"/>
</dbReference>
<feature type="transmembrane region" description="Helical" evidence="5">
    <location>
        <begin position="246"/>
        <end position="270"/>
    </location>
</feature>
<feature type="transmembrane region" description="Helical" evidence="5">
    <location>
        <begin position="186"/>
        <end position="205"/>
    </location>
</feature>
<keyword evidence="10" id="KW-1185">Reference proteome</keyword>
<keyword evidence="3 5" id="KW-1133">Transmembrane helix</keyword>
<organism evidence="7 9">
    <name type="scientific">Halorubrum ejinorense</name>
    <dbReference type="NCBI Taxonomy" id="425309"/>
    <lineage>
        <taxon>Archaea</taxon>
        <taxon>Methanobacteriati</taxon>
        <taxon>Methanobacteriota</taxon>
        <taxon>Stenosarchaea group</taxon>
        <taxon>Halobacteria</taxon>
        <taxon>Halobacteriales</taxon>
        <taxon>Haloferacaceae</taxon>
        <taxon>Halorubrum</taxon>
    </lineage>
</organism>
<dbReference type="GO" id="GO:0012505">
    <property type="term" value="C:endomembrane system"/>
    <property type="evidence" value="ECO:0007669"/>
    <property type="project" value="UniProtKB-SubCell"/>
</dbReference>
<sequence length="545" mass="59392">MDRTSSTQTARSRIAGAVDRLSAAFAARVAIDLRALAAFRIGLGAVLIADLALRSRSLTAFYTDYGVLPRRALFSDYSATQSLYGFVGEPWAVALLFAVAGAFALALAVGYRTRAVTVVSWVLLFSLHGRNPMVLNAGDSLLLMLLFWSAFLPLGARWSVDAARRADRSADSEPEPNSAPAGVSDASIATVATMAVLIQMLLMYVTNAVHKFESEQWMGGDAVAYITQADQLTYLFGNYLAELHGLLRAFTVLWVVLLVASPLLLLLTGFPRAVLGSLFVGMHLGMAVTIRVGLFPVVVVVGFLLFVQTPVWDAAERVVASLDRSGSLARWRARLESRARSVPALGAWAPRWTASDRADGSDTSRLSAGLARGQVLFTTVLPYAFLVLIVLSSASSVGYADTPDPAEEVLDAVEMEQSWQMFAPDPIDTTRWYVAAGTLEDGSERDLLHGSAADFERPSRVETTYPTARWRKYFANVYGADNENHRSYLANYLCSDWNRTHQTAVENVTVYQAYERTTPGNGTVEAAGEFALIEYDCSGEFIQNE</sequence>
<feature type="transmembrane region" description="Helical" evidence="5">
    <location>
        <begin position="282"/>
        <end position="307"/>
    </location>
</feature>
<reference evidence="8 10" key="3">
    <citation type="submission" date="2024-06" db="EMBL/GenBank/DDBJ databases">
        <title>Halorubrum miltondacostae sp. nov., a potential PHA producer isolated from an inland solar saltern in Rio Maior, Portugal.</title>
        <authorList>
            <person name="Albuquerque L."/>
            <person name="Viver T."/>
            <person name="Barroso C."/>
            <person name="Claudino R."/>
            <person name="Galvan M."/>
            <person name="Simoes G."/>
            <person name="Lobo Da Cunha A."/>
            <person name="Egas C."/>
        </authorList>
    </citation>
    <scope>NUCLEOTIDE SEQUENCE [LARGE SCALE GENOMIC DNA]</scope>
    <source>
        <strain evidence="8 10">DSM 18646</strain>
    </source>
</reference>
<gene>
    <name evidence="8" type="ORF">ABNG02_10235</name>
    <name evidence="7" type="ORF">GCM10008994_30950</name>
</gene>
<feature type="transmembrane region" description="Helical" evidence="5">
    <location>
        <begin position="132"/>
        <end position="151"/>
    </location>
</feature>
<dbReference type="SMART" id="SM00752">
    <property type="entry name" value="HTTM"/>
    <property type="match status" value="1"/>
</dbReference>
<evidence type="ECO:0000256" key="1">
    <source>
        <dbReference type="ARBA" id="ARBA00004127"/>
    </source>
</evidence>
<evidence type="ECO:0000313" key="10">
    <source>
        <dbReference type="Proteomes" id="UP001567571"/>
    </source>
</evidence>
<evidence type="ECO:0000256" key="3">
    <source>
        <dbReference type="ARBA" id="ARBA00022989"/>
    </source>
</evidence>
<accession>A0AAV3SY85</accession>
<proteinExistence type="predicted"/>
<dbReference type="InterPro" id="IPR052964">
    <property type="entry name" value="Sporulation_signal_mat"/>
</dbReference>
<dbReference type="PANTHER" id="PTHR39535">
    <property type="entry name" value="SPORULATION-DELAYING PROTEIN SDPB"/>
    <property type="match status" value="1"/>
</dbReference>
<keyword evidence="2 5" id="KW-0812">Transmembrane</keyword>
<dbReference type="InterPro" id="IPR053934">
    <property type="entry name" value="HTTM_dom"/>
</dbReference>
<dbReference type="Proteomes" id="UP001501425">
    <property type="component" value="Unassembled WGS sequence"/>
</dbReference>
<feature type="transmembrane region" description="Helical" evidence="5">
    <location>
        <begin position="35"/>
        <end position="53"/>
    </location>
</feature>
<reference evidence="7" key="2">
    <citation type="submission" date="2023-12" db="EMBL/GenBank/DDBJ databases">
        <authorList>
            <person name="Sun Q."/>
            <person name="Inoue M."/>
        </authorList>
    </citation>
    <scope>NUCLEOTIDE SEQUENCE</scope>
    <source>
        <strain evidence="7">JCM 14265</strain>
    </source>
</reference>
<dbReference type="Proteomes" id="UP001567571">
    <property type="component" value="Unassembled WGS sequence"/>
</dbReference>
<feature type="transmembrane region" description="Helical" evidence="5">
    <location>
        <begin position="91"/>
        <end position="111"/>
    </location>
</feature>
<dbReference type="EMBL" id="JBEDNW010000005">
    <property type="protein sequence ID" value="MEZ3167698.1"/>
    <property type="molecule type" value="Genomic_DNA"/>
</dbReference>
<dbReference type="AlphaFoldDB" id="A0AAV3SY85"/>
<comment type="caution">
    <text evidence="7">The sequence shown here is derived from an EMBL/GenBank/DDBJ whole genome shotgun (WGS) entry which is preliminary data.</text>
</comment>
<feature type="transmembrane region" description="Helical" evidence="5">
    <location>
        <begin position="375"/>
        <end position="394"/>
    </location>
</feature>
<evidence type="ECO:0000313" key="7">
    <source>
        <dbReference type="EMBL" id="GAA0553779.1"/>
    </source>
</evidence>
<evidence type="ECO:0000256" key="2">
    <source>
        <dbReference type="ARBA" id="ARBA00022692"/>
    </source>
</evidence>
<feature type="domain" description="HTTM-like" evidence="6">
    <location>
        <begin position="28"/>
        <end position="311"/>
    </location>
</feature>
<dbReference type="PANTHER" id="PTHR39535:SF2">
    <property type="entry name" value="HTTM DOMAIN-CONTAINING PROTEIN"/>
    <property type="match status" value="1"/>
</dbReference>
<reference evidence="7" key="1">
    <citation type="journal article" date="2014" name="Int. J. Syst. Evol. Microbiol.">
        <title>Complete genome sequence of Corynebacterium casei LMG S-19264T (=DSM 44701T), isolated from a smear-ripened cheese.</title>
        <authorList>
            <consortium name="US DOE Joint Genome Institute (JGI-PGF)"/>
            <person name="Walter F."/>
            <person name="Albersmeier A."/>
            <person name="Kalinowski J."/>
            <person name="Ruckert C."/>
        </authorList>
    </citation>
    <scope>NUCLEOTIDE SEQUENCE</scope>
    <source>
        <strain evidence="7">JCM 14265</strain>
    </source>
</reference>
<evidence type="ECO:0000256" key="4">
    <source>
        <dbReference type="ARBA" id="ARBA00023136"/>
    </source>
</evidence>
<name>A0AAV3SY85_9EURY</name>